<accession>A0ABX3ZHZ3</accession>
<feature type="domain" description="DUF5659" evidence="1">
    <location>
        <begin position="7"/>
        <end position="56"/>
    </location>
</feature>
<keyword evidence="3" id="KW-1185">Reference proteome</keyword>
<comment type="caution">
    <text evidence="2">The sequence shown here is derived from an EMBL/GenBank/DDBJ whole genome shotgun (WGS) entry which is preliminary data.</text>
</comment>
<evidence type="ECO:0000313" key="3">
    <source>
        <dbReference type="Proteomes" id="UP000196594"/>
    </source>
</evidence>
<proteinExistence type="predicted"/>
<evidence type="ECO:0000313" key="2">
    <source>
        <dbReference type="EMBL" id="OUZ39180.1"/>
    </source>
</evidence>
<protein>
    <recommendedName>
        <fullName evidence="1">DUF5659 domain-containing protein</fullName>
    </recommendedName>
</protein>
<dbReference type="EMBL" id="NHNT01000005">
    <property type="protein sequence ID" value="OUZ39180.1"/>
    <property type="molecule type" value="Genomic_DNA"/>
</dbReference>
<organism evidence="2 3">
    <name type="scientific">Solibacillus kalamii</name>
    <dbReference type="NCBI Taxonomy" id="1748298"/>
    <lineage>
        <taxon>Bacteria</taxon>
        <taxon>Bacillati</taxon>
        <taxon>Bacillota</taxon>
        <taxon>Bacilli</taxon>
        <taxon>Bacillales</taxon>
        <taxon>Caryophanaceae</taxon>
        <taxon>Solibacillus</taxon>
    </lineage>
</organism>
<dbReference type="RefSeq" id="WP_087617381.1">
    <property type="nucleotide sequence ID" value="NZ_JAFBEY010000001.1"/>
</dbReference>
<dbReference type="Pfam" id="PF18903">
    <property type="entry name" value="DUF5659"/>
    <property type="match status" value="1"/>
</dbReference>
<sequence length="61" mass="6762">MKKVKAIRSLRLANILAASGQKILNVEPSVNSPGYTVFIFEDTPELQRVLTDSNRKNTACN</sequence>
<dbReference type="InterPro" id="IPR043718">
    <property type="entry name" value="DUF5659"/>
</dbReference>
<evidence type="ECO:0000259" key="1">
    <source>
        <dbReference type="Pfam" id="PF18903"/>
    </source>
</evidence>
<dbReference type="Proteomes" id="UP000196594">
    <property type="component" value="Unassembled WGS sequence"/>
</dbReference>
<gene>
    <name evidence="2" type="ORF">CBM15_09985</name>
</gene>
<name>A0ABX3ZHZ3_9BACL</name>
<reference evidence="2 3" key="1">
    <citation type="journal article" date="2017" name="Int. J. Syst. Evol. Microbiol.">
        <title>Solibacillus kalamii sp. nov., isolated from a high-efficiency particulate arrestance filter system used in the International Space Station.</title>
        <authorList>
            <person name="Checinska Sielaff A."/>
            <person name="Kumar R.M."/>
            <person name="Pal D."/>
            <person name="Mayilraj S."/>
            <person name="Venkateswaran K."/>
        </authorList>
    </citation>
    <scope>NUCLEOTIDE SEQUENCE [LARGE SCALE GENOMIC DNA]</scope>
    <source>
        <strain evidence="2 3">ISSFR-015</strain>
    </source>
</reference>